<keyword evidence="2" id="KW-1185">Reference proteome</keyword>
<name>A0A495W0P1_9PSEU</name>
<sequence length="57" mass="6083">MDPDRYGPRLLRDAGTASATALRDWARTATGQGLGDTVEEVMATVHPAEDTAHQNST</sequence>
<dbReference type="Proteomes" id="UP000282084">
    <property type="component" value="Unassembled WGS sequence"/>
</dbReference>
<reference evidence="1 2" key="1">
    <citation type="submission" date="2018-10" db="EMBL/GenBank/DDBJ databases">
        <title>Sequencing the genomes of 1000 actinobacteria strains.</title>
        <authorList>
            <person name="Klenk H.-P."/>
        </authorList>
    </citation>
    <scope>NUCLEOTIDE SEQUENCE [LARGE SCALE GENOMIC DNA]</scope>
    <source>
        <strain evidence="1 2">DSM 43800</strain>
    </source>
</reference>
<comment type="caution">
    <text evidence="1">The sequence shown here is derived from an EMBL/GenBank/DDBJ whole genome shotgun (WGS) entry which is preliminary data.</text>
</comment>
<evidence type="ECO:0000313" key="1">
    <source>
        <dbReference type="EMBL" id="RKT54680.1"/>
    </source>
</evidence>
<evidence type="ECO:0000313" key="2">
    <source>
        <dbReference type="Proteomes" id="UP000282084"/>
    </source>
</evidence>
<proteinExistence type="predicted"/>
<accession>A0A495W0P1</accession>
<organism evidence="1 2">
    <name type="scientific">Saccharothrix australiensis</name>
    <dbReference type="NCBI Taxonomy" id="2072"/>
    <lineage>
        <taxon>Bacteria</taxon>
        <taxon>Bacillati</taxon>
        <taxon>Actinomycetota</taxon>
        <taxon>Actinomycetes</taxon>
        <taxon>Pseudonocardiales</taxon>
        <taxon>Pseudonocardiaceae</taxon>
        <taxon>Saccharothrix</taxon>
    </lineage>
</organism>
<dbReference type="AlphaFoldDB" id="A0A495W0P1"/>
<gene>
    <name evidence="1" type="ORF">C8E97_3327</name>
</gene>
<protein>
    <submittedName>
        <fullName evidence="1">Uncharacterized protein</fullName>
    </submittedName>
</protein>
<dbReference type="EMBL" id="RBXO01000001">
    <property type="protein sequence ID" value="RKT54680.1"/>
    <property type="molecule type" value="Genomic_DNA"/>
</dbReference>